<dbReference type="CDD" id="cd04301">
    <property type="entry name" value="NAT_SF"/>
    <property type="match status" value="1"/>
</dbReference>
<dbReference type="InterPro" id="IPR000182">
    <property type="entry name" value="GNAT_dom"/>
</dbReference>
<proteinExistence type="predicted"/>
<dbReference type="PROSITE" id="PS51186">
    <property type="entry name" value="GNAT"/>
    <property type="match status" value="1"/>
</dbReference>
<protein>
    <submittedName>
        <fullName evidence="3">Acetyltransferase yjgM</fullName>
    </submittedName>
</protein>
<sequence>MIVREIRAEDNAAVAAIIRESLVAHDLAIPGSAYADPELDDLHGHYRGLHHARYWVAEVAGEVVGGVGVAPFIGAGAVCELQKLYLRPDVQGRGLGRKLMDTALAFAAEHYRHCYLETMHGLKAACVLYGKYGFESLPEPLPGSGHSAMDAWYLKRLP</sequence>
<dbReference type="KEGG" id="cmd:B841_05470"/>
<evidence type="ECO:0000259" key="2">
    <source>
        <dbReference type="PROSITE" id="PS51186"/>
    </source>
</evidence>
<evidence type="ECO:0000313" key="3">
    <source>
        <dbReference type="EMBL" id="AGS34567.1"/>
    </source>
</evidence>
<keyword evidence="4" id="KW-1185">Reference proteome</keyword>
<dbReference type="PANTHER" id="PTHR13947:SF37">
    <property type="entry name" value="LD18367P"/>
    <property type="match status" value="1"/>
</dbReference>
<dbReference type="Proteomes" id="UP000015388">
    <property type="component" value="Chromosome"/>
</dbReference>
<dbReference type="HOGENOM" id="CLU_013985_11_2_11"/>
<dbReference type="EMBL" id="CP003924">
    <property type="protein sequence ID" value="AGS34567.1"/>
    <property type="molecule type" value="Genomic_DNA"/>
</dbReference>
<dbReference type="InterPro" id="IPR016181">
    <property type="entry name" value="Acyl_CoA_acyltransferase"/>
</dbReference>
<dbReference type="SUPFAM" id="SSF55729">
    <property type="entry name" value="Acyl-CoA N-acyltransferases (Nat)"/>
    <property type="match status" value="1"/>
</dbReference>
<dbReference type="PANTHER" id="PTHR13947">
    <property type="entry name" value="GNAT FAMILY N-ACETYLTRANSFERASE"/>
    <property type="match status" value="1"/>
</dbReference>
<reference evidence="3 4" key="1">
    <citation type="submission" date="2012-11" db="EMBL/GenBank/DDBJ databases">
        <title>The complete genome sequence of Corynebacterium maris Coryn-1 (=DSM 45190).</title>
        <authorList>
            <person name="Schaffert L."/>
            <person name="Albersmeier A."/>
            <person name="Kalinowski J."/>
            <person name="Ruckert C."/>
        </authorList>
    </citation>
    <scope>NUCLEOTIDE SEQUENCE [LARGE SCALE GENOMIC DNA]</scope>
    <source>
        <strain evidence="4">Coryn-1</strain>
    </source>
</reference>
<dbReference type="RefSeq" id="WP_020934500.1">
    <property type="nucleotide sequence ID" value="NC_021915.1"/>
</dbReference>
<dbReference type="GO" id="GO:0008080">
    <property type="term" value="F:N-acetyltransferase activity"/>
    <property type="evidence" value="ECO:0007669"/>
    <property type="project" value="InterPro"/>
</dbReference>
<dbReference type="Gene3D" id="3.40.630.30">
    <property type="match status" value="1"/>
</dbReference>
<dbReference type="InterPro" id="IPR050769">
    <property type="entry name" value="NAT_camello-type"/>
</dbReference>
<name>S5SU54_9CORY</name>
<evidence type="ECO:0000256" key="1">
    <source>
        <dbReference type="ARBA" id="ARBA00022679"/>
    </source>
</evidence>
<dbReference type="AlphaFoldDB" id="S5SU54"/>
<dbReference type="OrthoDB" id="4553064at2"/>
<dbReference type="PATRIC" id="fig|1224163.3.peg.1097"/>
<organism evidence="3 4">
    <name type="scientific">Corynebacterium maris DSM 45190</name>
    <dbReference type="NCBI Taxonomy" id="1224163"/>
    <lineage>
        <taxon>Bacteria</taxon>
        <taxon>Bacillati</taxon>
        <taxon>Actinomycetota</taxon>
        <taxon>Actinomycetes</taxon>
        <taxon>Mycobacteriales</taxon>
        <taxon>Corynebacteriaceae</taxon>
        <taxon>Corynebacterium</taxon>
    </lineage>
</organism>
<evidence type="ECO:0000313" key="4">
    <source>
        <dbReference type="Proteomes" id="UP000015388"/>
    </source>
</evidence>
<accession>S5SU54</accession>
<feature type="domain" description="N-acetyltransferase" evidence="2">
    <location>
        <begin position="1"/>
        <end position="158"/>
    </location>
</feature>
<keyword evidence="1 3" id="KW-0808">Transferase</keyword>
<dbReference type="eggNOG" id="COG0456">
    <property type="taxonomic scope" value="Bacteria"/>
</dbReference>
<gene>
    <name evidence="3" type="ORF">B841_05470</name>
</gene>
<dbReference type="Pfam" id="PF00583">
    <property type="entry name" value="Acetyltransf_1"/>
    <property type="match status" value="1"/>
</dbReference>